<accession>A0ABV4WJV1</accession>
<name>A0ABV4WJV1_9CYAN</name>
<comment type="caution">
    <text evidence="5">The sequence shown here is derived from an EMBL/GenBank/DDBJ whole genome shotgun (WGS) entry which is preliminary data.</text>
</comment>
<evidence type="ECO:0000313" key="5">
    <source>
        <dbReference type="EMBL" id="MFB2835356.1"/>
    </source>
</evidence>
<evidence type="ECO:0000256" key="1">
    <source>
        <dbReference type="ARBA" id="ARBA00006914"/>
    </source>
</evidence>
<dbReference type="SUPFAM" id="SSF52540">
    <property type="entry name" value="P-loop containing nucleoside triphosphate hydrolases"/>
    <property type="match status" value="2"/>
</dbReference>
<keyword evidence="2" id="KW-0547">Nucleotide-binding</keyword>
<dbReference type="InterPro" id="IPR050221">
    <property type="entry name" value="26S_Proteasome_ATPase"/>
</dbReference>
<evidence type="ECO:0000259" key="4">
    <source>
        <dbReference type="SMART" id="SM00382"/>
    </source>
</evidence>
<evidence type="ECO:0000313" key="6">
    <source>
        <dbReference type="Proteomes" id="UP001576780"/>
    </source>
</evidence>
<gene>
    <name evidence="5" type="ORF">ACE1CA_12565</name>
</gene>
<evidence type="ECO:0000256" key="2">
    <source>
        <dbReference type="ARBA" id="ARBA00022741"/>
    </source>
</evidence>
<protein>
    <submittedName>
        <fullName evidence="5">AAA family ATPase</fullName>
    </submittedName>
</protein>
<dbReference type="EMBL" id="JBHFNT010000106">
    <property type="protein sequence ID" value="MFB2835356.1"/>
    <property type="molecule type" value="Genomic_DNA"/>
</dbReference>
<dbReference type="InterPro" id="IPR027417">
    <property type="entry name" value="P-loop_NTPase"/>
</dbReference>
<feature type="domain" description="AAA+ ATPase" evidence="4">
    <location>
        <begin position="505"/>
        <end position="637"/>
    </location>
</feature>
<organism evidence="5 6">
    <name type="scientific">Floridaenema evergladense BLCC-F167</name>
    <dbReference type="NCBI Taxonomy" id="3153639"/>
    <lineage>
        <taxon>Bacteria</taxon>
        <taxon>Bacillati</taxon>
        <taxon>Cyanobacteriota</taxon>
        <taxon>Cyanophyceae</taxon>
        <taxon>Oscillatoriophycideae</taxon>
        <taxon>Aerosakkonematales</taxon>
        <taxon>Aerosakkonemataceae</taxon>
        <taxon>Floridanema</taxon>
        <taxon>Floridanema evergladense</taxon>
    </lineage>
</organism>
<dbReference type="Proteomes" id="UP001576780">
    <property type="component" value="Unassembled WGS sequence"/>
</dbReference>
<dbReference type="CDD" id="cd19481">
    <property type="entry name" value="RecA-like_protease"/>
    <property type="match status" value="1"/>
</dbReference>
<feature type="domain" description="AAA+ ATPase" evidence="4">
    <location>
        <begin position="254"/>
        <end position="376"/>
    </location>
</feature>
<dbReference type="Gene3D" id="3.40.50.300">
    <property type="entry name" value="P-loop containing nucleotide triphosphate hydrolases"/>
    <property type="match status" value="2"/>
</dbReference>
<dbReference type="SMART" id="SM00382">
    <property type="entry name" value="AAA"/>
    <property type="match status" value="2"/>
</dbReference>
<keyword evidence="6" id="KW-1185">Reference proteome</keyword>
<comment type="similarity">
    <text evidence="1">Belongs to the AAA ATPase family.</text>
</comment>
<evidence type="ECO:0000256" key="3">
    <source>
        <dbReference type="ARBA" id="ARBA00022840"/>
    </source>
</evidence>
<dbReference type="Pfam" id="PF00004">
    <property type="entry name" value="AAA"/>
    <property type="match status" value="2"/>
</dbReference>
<dbReference type="InterPro" id="IPR054472">
    <property type="entry name" value="WHD"/>
</dbReference>
<dbReference type="InterPro" id="IPR003959">
    <property type="entry name" value="ATPase_AAA_core"/>
</dbReference>
<sequence length="726" mass="83747">MLPYSSNIEYLRDELCRLDWLLKIAIQQFRSHRNQNIPPEFQGLHISDQEIDGLVSEENESWQQTWAETQSKVMAMREEIDRRIIETQRSGTTLRLPYLQTVFNLTQFETDLLLLTLAPELDLRYQKLYAYLQDDVTRKRPSIDLALQLFCCTLEERVKAREPFIKDSPLLNYNLLLLHEDSIDRPSPLLSRSLKLDDRIAEFLLGSDRLDTRLLKPIPLVQWLQPQKSLKDLVLPTEIKQTLQQLISLEIDNTPWLCLLQGVEGTGKRTTASAVANARKRSLLAIDLPAMIQAELPFHTLLELAFREARLYNSLVYLDGWHQLLADTSKHHLAIAFVEQIIEEFLGIVFIASQTPWQPNNSDRHSFIRIEFSLPDLRSRYTLWQTALSQAQGISPQVNIKDLANSFRLSGGQIQRAIALATSQAKLNQGKNYTITTEDLLLGCQLESSRTLISFAQKITPKRVWEDLVLPKDTMAQLRELCQQVRYRTQVYSDWGFEQRLSLGKGTIALFTGDSGTGKTLSAEILAKELRLDLYQVDLSQIVSKYIGETEKNLSRLFEDAQASNAILFFDEADALFGKRSDIKDAHDRYANIEVNYLLQRVETYEGVIILTSNLSKNIDTAFLRRLHFSIEFPFPDEYHRYQIWRRMFPPQAPLSTDVDFEFLARKFKIAGGNIKNVAIAAAFRAAEDGGEIRMEHLILSLKREYRKLGKVCERTEFESYYDMVR</sequence>
<keyword evidence="3" id="KW-0067">ATP-binding</keyword>
<dbReference type="PANTHER" id="PTHR23073">
    <property type="entry name" value="26S PROTEASOME REGULATORY SUBUNIT"/>
    <property type="match status" value="1"/>
</dbReference>
<dbReference type="InterPro" id="IPR003593">
    <property type="entry name" value="AAA+_ATPase"/>
</dbReference>
<dbReference type="RefSeq" id="WP_413277770.1">
    <property type="nucleotide sequence ID" value="NZ_JBHFNT010000106.1"/>
</dbReference>
<reference evidence="5 6" key="1">
    <citation type="submission" date="2024-09" db="EMBL/GenBank/DDBJ databases">
        <title>Floridaenema gen nov. (Aerosakkonemataceae, Aerosakkonematales ord. nov., Cyanobacteria) from benthic tropical and subtropical fresh waters, with the description of four new species.</title>
        <authorList>
            <person name="Moretto J.A."/>
            <person name="Berthold D.E."/>
            <person name="Lefler F.W."/>
            <person name="Huang I.-S."/>
            <person name="Laughinghouse H. IV."/>
        </authorList>
    </citation>
    <scope>NUCLEOTIDE SEQUENCE [LARGE SCALE GENOMIC DNA]</scope>
    <source>
        <strain evidence="5 6">BLCC-F167</strain>
    </source>
</reference>
<dbReference type="Pfam" id="PF22977">
    <property type="entry name" value="WHD"/>
    <property type="match status" value="1"/>
</dbReference>
<proteinExistence type="inferred from homology"/>